<proteinExistence type="predicted"/>
<feature type="transmembrane region" description="Helical" evidence="1">
    <location>
        <begin position="124"/>
        <end position="144"/>
    </location>
</feature>
<comment type="caution">
    <text evidence="2">The sequence shown here is derived from an EMBL/GenBank/DDBJ whole genome shotgun (WGS) entry which is preliminary data.</text>
</comment>
<keyword evidence="1" id="KW-0812">Transmembrane</keyword>
<reference evidence="2 3" key="1">
    <citation type="submission" date="2017-11" db="EMBL/GenBank/DDBJ databases">
        <title>Genomic Encyclopedia of Archaeal and Bacterial Type Strains, Phase II (KMG-II): From Individual Species to Whole Genera.</title>
        <authorList>
            <person name="Goeker M."/>
        </authorList>
    </citation>
    <scope>NUCLEOTIDE SEQUENCE [LARGE SCALE GENOMIC DNA]</scope>
    <source>
        <strain evidence="2 3">DSM 28175</strain>
    </source>
</reference>
<keyword evidence="3" id="KW-1185">Reference proteome</keyword>
<dbReference type="Proteomes" id="UP000242687">
    <property type="component" value="Unassembled WGS sequence"/>
</dbReference>
<feature type="transmembrane region" description="Helical" evidence="1">
    <location>
        <begin position="22"/>
        <end position="41"/>
    </location>
</feature>
<organism evidence="2 3">
    <name type="scientific">Mucilaginibacter auburnensis</name>
    <dbReference type="NCBI Taxonomy" id="1457233"/>
    <lineage>
        <taxon>Bacteria</taxon>
        <taxon>Pseudomonadati</taxon>
        <taxon>Bacteroidota</taxon>
        <taxon>Sphingobacteriia</taxon>
        <taxon>Sphingobacteriales</taxon>
        <taxon>Sphingobacteriaceae</taxon>
        <taxon>Mucilaginibacter</taxon>
    </lineage>
</organism>
<feature type="transmembrane region" description="Helical" evidence="1">
    <location>
        <begin position="62"/>
        <end position="80"/>
    </location>
</feature>
<dbReference type="AlphaFoldDB" id="A0A2H9VRM3"/>
<evidence type="ECO:0000313" key="2">
    <source>
        <dbReference type="EMBL" id="PJJ83464.1"/>
    </source>
</evidence>
<name>A0A2H9VRM3_9SPHI</name>
<protein>
    <submittedName>
        <fullName evidence="2">Uncharacterized protein</fullName>
    </submittedName>
</protein>
<evidence type="ECO:0000256" key="1">
    <source>
        <dbReference type="SAM" id="Phobius"/>
    </source>
</evidence>
<gene>
    <name evidence="2" type="ORF">CLV57_0446</name>
</gene>
<keyword evidence="1" id="KW-0472">Membrane</keyword>
<feature type="transmembrane region" description="Helical" evidence="1">
    <location>
        <begin position="100"/>
        <end position="117"/>
    </location>
</feature>
<evidence type="ECO:0000313" key="3">
    <source>
        <dbReference type="Proteomes" id="UP000242687"/>
    </source>
</evidence>
<keyword evidence="1" id="KW-1133">Transmembrane helix</keyword>
<dbReference type="EMBL" id="PGFJ01000001">
    <property type="protein sequence ID" value="PJJ83464.1"/>
    <property type="molecule type" value="Genomic_DNA"/>
</dbReference>
<sequence>MVNQTLQIVKTRFLFPHHWRKGAIILIFLGIILAIVLICFYKQFTAWQTERSNSGLLDLEGIVESAVLLLLICGLLLFAFTKEEVEDEHLVQLRLDSLQWAVYSNYGLVIISILILNGSDLITVLGANVFTPLVIFILRFRWVVYQSNSLLEK</sequence>
<accession>A0A2H9VRM3</accession>